<proteinExistence type="inferred from homology"/>
<evidence type="ECO:0000256" key="3">
    <source>
        <dbReference type="ARBA" id="ARBA00011986"/>
    </source>
</evidence>
<dbReference type="GO" id="GO:0046872">
    <property type="term" value="F:metal ion binding"/>
    <property type="evidence" value="ECO:0007669"/>
    <property type="project" value="UniProtKB-KW"/>
</dbReference>
<reference evidence="16 17" key="1">
    <citation type="journal article" date="2011" name="Proc. Natl. Acad. Sci. U.S.A.">
        <title>Evolutionary erosion of yeast sex chromosomes by mating-type switching accidents.</title>
        <authorList>
            <person name="Gordon J.L."/>
            <person name="Armisen D."/>
            <person name="Proux-Wera E."/>
            <person name="Oheigeartaigh S.S."/>
            <person name="Byrne K.P."/>
            <person name="Wolfe K.H."/>
        </authorList>
    </citation>
    <scope>NUCLEOTIDE SEQUENCE [LARGE SCALE GENOMIC DNA]</scope>
    <source>
        <strain evidence="17">ATCC MYA-139 / BCRC 22969 / CBS 8797 / CCRC 22969 / KCTC 17520 / NBRC 10181 / NCYC 3082</strain>
    </source>
</reference>
<dbReference type="GO" id="GO:0022627">
    <property type="term" value="C:cytosolic small ribosomal subunit"/>
    <property type="evidence" value="ECO:0007669"/>
    <property type="project" value="EnsemblFungi"/>
</dbReference>
<feature type="compositionally biased region" description="Basic residues" evidence="14">
    <location>
        <begin position="271"/>
        <end position="282"/>
    </location>
</feature>
<feature type="compositionally biased region" description="Basic and acidic residues" evidence="14">
    <location>
        <begin position="167"/>
        <end position="236"/>
    </location>
</feature>
<dbReference type="eggNOG" id="KOG1144">
    <property type="taxonomic scope" value="Eukaryota"/>
</dbReference>
<dbReference type="STRING" id="1071383.J7S7F8"/>
<feature type="compositionally biased region" description="Basic and acidic residues" evidence="14">
    <location>
        <begin position="283"/>
        <end position="304"/>
    </location>
</feature>
<comment type="subcellular location">
    <subcellularLocation>
        <location evidence="1">Cytoplasm</location>
    </subcellularLocation>
</comment>
<evidence type="ECO:0000256" key="9">
    <source>
        <dbReference type="ARBA" id="ARBA00022801"/>
    </source>
</evidence>
<feature type="compositionally biased region" description="Low complexity" evidence="14">
    <location>
        <begin position="135"/>
        <end position="166"/>
    </location>
</feature>
<evidence type="ECO:0000256" key="8">
    <source>
        <dbReference type="ARBA" id="ARBA00022741"/>
    </source>
</evidence>
<dbReference type="NCBIfam" id="NF003078">
    <property type="entry name" value="PRK04004.1"/>
    <property type="match status" value="1"/>
</dbReference>
<dbReference type="PANTHER" id="PTHR43381">
    <property type="entry name" value="TRANSLATION INITIATION FACTOR IF-2-RELATED"/>
    <property type="match status" value="1"/>
</dbReference>
<dbReference type="HOGENOM" id="CLU_002656_1_0_1"/>
<evidence type="ECO:0000256" key="13">
    <source>
        <dbReference type="ARBA" id="ARBA00048107"/>
    </source>
</evidence>
<evidence type="ECO:0000256" key="12">
    <source>
        <dbReference type="ARBA" id="ARBA00032478"/>
    </source>
</evidence>
<dbReference type="NCBIfam" id="TIGR00231">
    <property type="entry name" value="small_GTP"/>
    <property type="match status" value="1"/>
</dbReference>
<dbReference type="FunFam" id="3.40.50.300:FF:000112">
    <property type="entry name" value="Eukaryotic translation initiation factor 5B"/>
    <property type="match status" value="1"/>
</dbReference>
<dbReference type="GO" id="GO:0042256">
    <property type="term" value="P:cytosolic ribosome assembly"/>
    <property type="evidence" value="ECO:0007669"/>
    <property type="project" value="EnsemblFungi"/>
</dbReference>
<dbReference type="GO" id="GO:0005739">
    <property type="term" value="C:mitochondrion"/>
    <property type="evidence" value="ECO:0007669"/>
    <property type="project" value="TreeGrafter"/>
</dbReference>
<evidence type="ECO:0000256" key="2">
    <source>
        <dbReference type="ARBA" id="ARBA00007733"/>
    </source>
</evidence>
<evidence type="ECO:0000256" key="10">
    <source>
        <dbReference type="ARBA" id="ARBA00022917"/>
    </source>
</evidence>
<dbReference type="EMBL" id="HE978318">
    <property type="protein sequence ID" value="CCK70311.1"/>
    <property type="molecule type" value="Genomic_DNA"/>
</dbReference>
<keyword evidence="17" id="KW-1185">Reference proteome</keyword>
<reference evidence="17" key="2">
    <citation type="submission" date="2012-08" db="EMBL/GenBank/DDBJ databases">
        <title>Genome sequence of Kazachstania naganishii.</title>
        <authorList>
            <person name="Gordon J.L."/>
            <person name="Armisen D."/>
            <person name="Proux-Wera E."/>
            <person name="OhEigeartaigh S.S."/>
            <person name="Byrne K.P."/>
            <person name="Wolfe K.H."/>
        </authorList>
    </citation>
    <scope>NUCLEOTIDE SEQUENCE [LARGE SCALE GENOMIC DNA]</scope>
    <source>
        <strain evidence="17">ATCC MYA-139 / BCRC 22969 / CBS 8797 / CCRC 22969 / KCTC 17520 / NBRC 10181 / NCYC 3082</strain>
    </source>
</reference>
<dbReference type="InterPro" id="IPR027417">
    <property type="entry name" value="P-loop_NTPase"/>
</dbReference>
<evidence type="ECO:0000256" key="5">
    <source>
        <dbReference type="ARBA" id="ARBA00022490"/>
    </source>
</evidence>
<feature type="region of interest" description="Disordered" evidence="14">
    <location>
        <begin position="251"/>
        <end position="354"/>
    </location>
</feature>
<keyword evidence="7" id="KW-0479">Metal-binding</keyword>
<feature type="compositionally biased region" description="Low complexity" evidence="14">
    <location>
        <begin position="340"/>
        <end position="350"/>
    </location>
</feature>
<dbReference type="Pfam" id="PF00009">
    <property type="entry name" value="GTP_EFTU"/>
    <property type="match status" value="1"/>
</dbReference>
<dbReference type="CDD" id="cd03703">
    <property type="entry name" value="aeIF5B_II"/>
    <property type="match status" value="1"/>
</dbReference>
<dbReference type="GO" id="GO:0003924">
    <property type="term" value="F:GTPase activity"/>
    <property type="evidence" value="ECO:0007669"/>
    <property type="project" value="EnsemblFungi"/>
</dbReference>
<dbReference type="FunFam" id="2.40.30.10:FF:000026">
    <property type="entry name" value="Eukaryotic translation initiation factor 5B"/>
    <property type="match status" value="1"/>
</dbReference>
<dbReference type="InterPro" id="IPR036925">
    <property type="entry name" value="TIF_IF2_dom3_sf"/>
</dbReference>
<dbReference type="GO" id="GO:0033290">
    <property type="term" value="C:eukaryotic 48S preinitiation complex"/>
    <property type="evidence" value="ECO:0007669"/>
    <property type="project" value="EnsemblFungi"/>
</dbReference>
<dbReference type="GO" id="GO:0070181">
    <property type="term" value="F:small ribosomal subunit rRNA binding"/>
    <property type="evidence" value="ECO:0007669"/>
    <property type="project" value="EnsemblFungi"/>
</dbReference>
<feature type="compositionally biased region" description="Basic and acidic residues" evidence="14">
    <location>
        <begin position="68"/>
        <end position="100"/>
    </location>
</feature>
<evidence type="ECO:0000256" key="7">
    <source>
        <dbReference type="ARBA" id="ARBA00022723"/>
    </source>
</evidence>
<keyword evidence="10" id="KW-0648">Protein biosynthesis</keyword>
<name>J7S7F8_HUIN7</name>
<comment type="similarity">
    <text evidence="2">Belongs to the TRAFAC class translation factor GTPase superfamily. Classic translation factor GTPase family. IF-2 subfamily.</text>
</comment>
<dbReference type="FunFam" id="2.40.30.10:FF:000013">
    <property type="entry name" value="eukaryotic translation initiation factor 5B"/>
    <property type="match status" value="1"/>
</dbReference>
<dbReference type="SUPFAM" id="SSF50447">
    <property type="entry name" value="Translation proteins"/>
    <property type="match status" value="1"/>
</dbReference>
<evidence type="ECO:0000256" key="14">
    <source>
        <dbReference type="SAM" id="MobiDB-lite"/>
    </source>
</evidence>
<dbReference type="GeneID" id="34526011"/>
<feature type="compositionally biased region" description="Acidic residues" evidence="14">
    <location>
        <begin position="316"/>
        <end position="339"/>
    </location>
</feature>
<dbReference type="InterPro" id="IPR009000">
    <property type="entry name" value="Transl_B-barrel_sf"/>
</dbReference>
<dbReference type="PROSITE" id="PS51722">
    <property type="entry name" value="G_TR_2"/>
    <property type="match status" value="1"/>
</dbReference>
<evidence type="ECO:0000256" key="6">
    <source>
        <dbReference type="ARBA" id="ARBA00022540"/>
    </source>
</evidence>
<evidence type="ECO:0000313" key="17">
    <source>
        <dbReference type="Proteomes" id="UP000006310"/>
    </source>
</evidence>
<feature type="domain" description="Tr-type G" evidence="15">
    <location>
        <begin position="384"/>
        <end position="602"/>
    </location>
</feature>
<gene>
    <name evidence="16" type="primary">KNAG0E00430</name>
    <name evidence="16" type="ordered locus">KNAG_0E00430</name>
</gene>
<dbReference type="InterPro" id="IPR005225">
    <property type="entry name" value="Small_GTP-bd"/>
</dbReference>
<dbReference type="EC" id="3.6.5.3" evidence="3"/>
<keyword evidence="9" id="KW-0378">Hydrolase</keyword>
<dbReference type="Gene3D" id="3.40.50.10050">
    <property type="entry name" value="Translation initiation factor IF- 2, domain 3"/>
    <property type="match status" value="1"/>
</dbReference>
<evidence type="ECO:0000256" key="11">
    <source>
        <dbReference type="ARBA" id="ARBA00023134"/>
    </source>
</evidence>
<keyword evidence="11" id="KW-0342">GTP-binding</keyword>
<dbReference type="OMA" id="EFAVMLC"/>
<keyword evidence="5" id="KW-0963">Cytoplasm</keyword>
<comment type="catalytic activity">
    <reaction evidence="13">
        <text>GTP + H2O = GDP + phosphate + H(+)</text>
        <dbReference type="Rhea" id="RHEA:19669"/>
        <dbReference type="ChEBI" id="CHEBI:15377"/>
        <dbReference type="ChEBI" id="CHEBI:15378"/>
        <dbReference type="ChEBI" id="CHEBI:37565"/>
        <dbReference type="ChEBI" id="CHEBI:43474"/>
        <dbReference type="ChEBI" id="CHEBI:58189"/>
        <dbReference type="EC" id="3.6.5.3"/>
    </reaction>
</comment>
<protein>
    <recommendedName>
        <fullName evidence="4">Eukaryotic translation initiation factor 5B</fullName>
        <ecNumber evidence="3">3.6.5.3</ecNumber>
    </recommendedName>
    <alternativeName>
        <fullName evidence="12">Translation initiation factor IF-2</fullName>
    </alternativeName>
</protein>
<dbReference type="CDD" id="cd01887">
    <property type="entry name" value="IF2_eIF5B"/>
    <property type="match status" value="1"/>
</dbReference>
<dbReference type="Gene3D" id="2.40.30.10">
    <property type="entry name" value="Translation factors"/>
    <property type="match status" value="2"/>
</dbReference>
<dbReference type="GO" id="GO:0006446">
    <property type="term" value="P:regulation of translational initiation"/>
    <property type="evidence" value="ECO:0007669"/>
    <property type="project" value="EnsemblFungi"/>
</dbReference>
<dbReference type="InterPro" id="IPR023115">
    <property type="entry name" value="TIF_IF2_dom3"/>
</dbReference>
<dbReference type="Pfam" id="PF14578">
    <property type="entry name" value="GTP_EFTU_D4"/>
    <property type="match status" value="1"/>
</dbReference>
<dbReference type="FunFam" id="3.40.50.10050:FF:000002">
    <property type="entry name" value="Eukaryotic translation initiation factor 5B"/>
    <property type="match status" value="1"/>
</dbReference>
<organism evidence="16 17">
    <name type="scientific">Huiozyma naganishii (strain ATCC MYA-139 / BCRC 22969 / CBS 8797 / KCTC 17520 / NBRC 10181 / NCYC 3082 / Yp74L-3)</name>
    <name type="common">Yeast</name>
    <name type="synonym">Kazachstania naganishii</name>
    <dbReference type="NCBI Taxonomy" id="1071383"/>
    <lineage>
        <taxon>Eukaryota</taxon>
        <taxon>Fungi</taxon>
        <taxon>Dikarya</taxon>
        <taxon>Ascomycota</taxon>
        <taxon>Saccharomycotina</taxon>
        <taxon>Saccharomycetes</taxon>
        <taxon>Saccharomycetales</taxon>
        <taxon>Saccharomycetaceae</taxon>
        <taxon>Huiozyma</taxon>
    </lineage>
</organism>
<feature type="compositionally biased region" description="Basic and acidic residues" evidence="14">
    <location>
        <begin position="109"/>
        <end position="121"/>
    </location>
</feature>
<feature type="region of interest" description="Disordered" evidence="14">
    <location>
        <begin position="1"/>
        <end position="236"/>
    </location>
</feature>
<dbReference type="KEGG" id="kng:KNAG_0E00430"/>
<dbReference type="AlphaFoldDB" id="J7S7F8"/>
<dbReference type="InterPro" id="IPR000795">
    <property type="entry name" value="T_Tr_GTP-bd_dom"/>
</dbReference>
<evidence type="ECO:0000259" key="15">
    <source>
        <dbReference type="PROSITE" id="PS51722"/>
    </source>
</evidence>
<evidence type="ECO:0000256" key="1">
    <source>
        <dbReference type="ARBA" id="ARBA00004496"/>
    </source>
</evidence>
<feature type="compositionally biased region" description="Acidic residues" evidence="14">
    <location>
        <begin position="13"/>
        <end position="26"/>
    </location>
</feature>
<dbReference type="Proteomes" id="UP000006310">
    <property type="component" value="Chromosome 5"/>
</dbReference>
<accession>J7S7F8</accession>
<dbReference type="InterPro" id="IPR015760">
    <property type="entry name" value="TIF_IF2"/>
</dbReference>
<evidence type="ECO:0000256" key="4">
    <source>
        <dbReference type="ARBA" id="ARBA00013824"/>
    </source>
</evidence>
<keyword evidence="6" id="KW-0396">Initiation factor</keyword>
<dbReference type="GO" id="GO:0031369">
    <property type="term" value="F:translation initiation factor binding"/>
    <property type="evidence" value="ECO:0007669"/>
    <property type="project" value="EnsemblFungi"/>
</dbReference>
<keyword evidence="8" id="KW-0547">Nucleotide-binding</keyword>
<dbReference type="SUPFAM" id="SSF52156">
    <property type="entry name" value="Initiation factor IF2/eIF5b, domain 3"/>
    <property type="match status" value="1"/>
</dbReference>
<dbReference type="GO" id="GO:0000462">
    <property type="term" value="P:maturation of SSU-rRNA from tricistronic rRNA transcript (SSU-rRNA, 5.8S rRNA, LSU-rRNA)"/>
    <property type="evidence" value="ECO:0007669"/>
    <property type="project" value="EnsemblFungi"/>
</dbReference>
<dbReference type="PRINTS" id="PR00315">
    <property type="entry name" value="ELONGATNFCT"/>
</dbReference>
<dbReference type="GO" id="GO:0003743">
    <property type="term" value="F:translation initiation factor activity"/>
    <property type="evidence" value="ECO:0007669"/>
    <property type="project" value="UniProtKB-KW"/>
</dbReference>
<dbReference type="GO" id="GO:0001732">
    <property type="term" value="P:formation of cytoplasmic translation initiation complex"/>
    <property type="evidence" value="ECO:0007669"/>
    <property type="project" value="EnsemblFungi"/>
</dbReference>
<dbReference type="InterPro" id="IPR029459">
    <property type="entry name" value="EFTU-type"/>
</dbReference>
<dbReference type="Gene3D" id="3.40.50.300">
    <property type="entry name" value="P-loop containing nucleotide triphosphate hydrolases"/>
    <property type="match status" value="1"/>
</dbReference>
<evidence type="ECO:0000313" key="16">
    <source>
        <dbReference type="EMBL" id="CCK70311.1"/>
    </source>
</evidence>
<dbReference type="GO" id="GO:0043022">
    <property type="term" value="F:ribosome binding"/>
    <property type="evidence" value="ECO:0007669"/>
    <property type="project" value="EnsemblFungi"/>
</dbReference>
<sequence>MAKKGKKNQQNYWDEEYAEDSPETAEEVGAPAPESAGGDASPAEATAEEEVAEGDFMAALKQSKKKQATKEDAKPLLKSKKEKEKEKKELEKQKKKELAAKKKAQQQSQKEKNKELQKQNAEKLAAAKKGKDTGAGEQPASSGSTPAGTAAKKPAKKVPAGLAALRKQLELKKQLEEEERLAREEEEKAEREEEERLAKQEQENEKIRQAKKEKERAKREKLKSEGKLLSKKQKEEKKLLERRRAALLASGNVKVAGLSKKEDDDEETAKPKKVVYGKKKKKFAEDHLAESRENAATGKADDKSQSSGAAAVGEDVLIDDWENLDLGDDEPVEENDYEEATTSASPAAAEEPAHAEEVVYAETDNTLATRAASPPAANPTKKDLRSPICCILGHVDTGKTKLLDKIRQTNVQGGEAGGITQQIGATYFPMEAIKAKTQTMAKYEKQTFDVPGLLVIDTPGHESFSNLRSRGSSLCNIAILVIDIMHGLEQQTIESIKLLRDRKAPFIVALNKIDRLYDWESIPNNSFRDSFEKQTRAVKDEFQTRYSNIQLQLAEQGLNSELYFNNKNMSKYVSIVPTSAVTGEGVPDLLWLLLELTQKRMSKQLMYLSHVEATVLEVKVVEGFGTTIDVILSNGYLREGDRIVLCGMNGPIVTNIRALLTPQPLRELRLKSEYVHHKEVKAALGVKIAANDLEKAVSGSRLLVVGPEDDEDELMDDVMDDLTGLLDLVDSSGRGVVVQASTLGSLEALLDFLKDMKIPVMSIGLGPVYKRDVMKASAMLEKAPEYAVMLCFDVKIDKEAEQYAEQEGVKIFNADIIYHLFDAFTAYQEQLLEQRRKDFLEYAIFPCVLQTLQIINKRGPMIIGVDVIDGTVRVGTPICAVRVDPTTKERHILGLGKVASLEINHQTVPEVKKGQTAAGVAVRLEDPSGQQPIWGRHVDETDTLYSMISRRSIDTLKDQAFRDQVSRPDWILIKKLKTVFGIE</sequence>
<dbReference type="RefSeq" id="XP_022464557.1">
    <property type="nucleotide sequence ID" value="XM_022608020.1"/>
</dbReference>
<dbReference type="Pfam" id="PF11987">
    <property type="entry name" value="IF-2"/>
    <property type="match status" value="1"/>
</dbReference>
<dbReference type="OrthoDB" id="4928at2759"/>
<dbReference type="GO" id="GO:0005525">
    <property type="term" value="F:GTP binding"/>
    <property type="evidence" value="ECO:0007669"/>
    <property type="project" value="UniProtKB-KW"/>
</dbReference>
<dbReference type="SUPFAM" id="SSF52540">
    <property type="entry name" value="P-loop containing nucleoside triphosphate hydrolases"/>
    <property type="match status" value="1"/>
</dbReference>
<dbReference type="PANTHER" id="PTHR43381:SF4">
    <property type="entry name" value="EUKARYOTIC TRANSLATION INITIATION FACTOR 5B"/>
    <property type="match status" value="1"/>
</dbReference>